<name>A0ABX8S833_9ACTN</name>
<evidence type="ECO:0000259" key="1">
    <source>
        <dbReference type="Pfam" id="PF03364"/>
    </source>
</evidence>
<dbReference type="Pfam" id="PF03364">
    <property type="entry name" value="Polyketide_cyc"/>
    <property type="match status" value="1"/>
</dbReference>
<proteinExistence type="predicted"/>
<dbReference type="RefSeq" id="WP_066472039.1">
    <property type="nucleotide sequence ID" value="NZ_CBCRUZ010000006.1"/>
</dbReference>
<gene>
    <name evidence="2" type="ORF">KV203_00400</name>
</gene>
<reference evidence="2" key="1">
    <citation type="submission" date="2021-07" db="EMBL/GenBank/DDBJ databases">
        <title>Candidatus Kaistella beijingensis sp. nov. isolated from a municipal wastewater treatment plant is involved in sludge foaming.</title>
        <authorList>
            <person name="Song Y."/>
            <person name="Liu S.-J."/>
        </authorList>
    </citation>
    <scope>NUCLEOTIDE SEQUENCE</scope>
    <source>
        <strain evidence="2">DSM 43998</strain>
    </source>
</reference>
<dbReference type="Gene3D" id="3.30.530.20">
    <property type="match status" value="1"/>
</dbReference>
<keyword evidence="3" id="KW-1185">Reference proteome</keyword>
<accession>A0ABX8S833</accession>
<evidence type="ECO:0000313" key="2">
    <source>
        <dbReference type="EMBL" id="QXQ13972.1"/>
    </source>
</evidence>
<dbReference type="Proteomes" id="UP000887023">
    <property type="component" value="Chromosome"/>
</dbReference>
<dbReference type="SUPFAM" id="SSF55961">
    <property type="entry name" value="Bet v1-like"/>
    <property type="match status" value="1"/>
</dbReference>
<dbReference type="InterPro" id="IPR023393">
    <property type="entry name" value="START-like_dom_sf"/>
</dbReference>
<organism evidence="2 3">
    <name type="scientific">Skermania pinensis</name>
    <dbReference type="NCBI Taxonomy" id="39122"/>
    <lineage>
        <taxon>Bacteria</taxon>
        <taxon>Bacillati</taxon>
        <taxon>Actinomycetota</taxon>
        <taxon>Actinomycetes</taxon>
        <taxon>Mycobacteriales</taxon>
        <taxon>Gordoniaceae</taxon>
        <taxon>Skermania</taxon>
    </lineage>
</organism>
<sequence>MVDVHVPDTIYEVPVDIAFDYLNDYNSFKEFMFGVNHLEPISENTSGLGATFEGGMMLGPAHLKSTVKVIDWKQNELISMESIAGFDCTLQFSFAPLGESRSKVSSEVSYRLPGGIAGKLLGKTIQPFVAIATKHSVDNAAKHVPAYYARRRNSA</sequence>
<feature type="domain" description="Coenzyme Q-binding protein COQ10 START" evidence="1">
    <location>
        <begin position="12"/>
        <end position="130"/>
    </location>
</feature>
<evidence type="ECO:0000313" key="3">
    <source>
        <dbReference type="Proteomes" id="UP000887023"/>
    </source>
</evidence>
<dbReference type="EMBL" id="CP079105">
    <property type="protein sequence ID" value="QXQ13972.1"/>
    <property type="molecule type" value="Genomic_DNA"/>
</dbReference>
<dbReference type="InterPro" id="IPR005031">
    <property type="entry name" value="COQ10_START"/>
</dbReference>
<protein>
    <submittedName>
        <fullName evidence="2">SRPBCC family protein</fullName>
    </submittedName>
</protein>